<comment type="similarity">
    <text evidence="1">Belongs to the GST superfamily.</text>
</comment>
<dbReference type="SFLD" id="SFLDG00358">
    <property type="entry name" value="Main_(cytGST)"/>
    <property type="match status" value="1"/>
</dbReference>
<dbReference type="InterPro" id="IPR036249">
    <property type="entry name" value="Thioredoxin-like_sf"/>
</dbReference>
<comment type="caution">
    <text evidence="4">The sequence shown here is derived from an EMBL/GenBank/DDBJ whole genome shotgun (WGS) entry which is preliminary data.</text>
</comment>
<dbReference type="Pfam" id="PF13410">
    <property type="entry name" value="GST_C_2"/>
    <property type="match status" value="1"/>
</dbReference>
<accession>A0AAV9UZV8</accession>
<evidence type="ECO:0000259" key="3">
    <source>
        <dbReference type="PROSITE" id="PS50405"/>
    </source>
</evidence>
<dbReference type="InterPro" id="IPR010987">
    <property type="entry name" value="Glutathione-S-Trfase_C-like"/>
</dbReference>
<dbReference type="Pfam" id="PF02798">
    <property type="entry name" value="GST_N"/>
    <property type="match status" value="1"/>
</dbReference>
<dbReference type="SFLD" id="SFLDG01150">
    <property type="entry name" value="Main.1:_Beta-like"/>
    <property type="match status" value="1"/>
</dbReference>
<gene>
    <name evidence="4" type="ORF">TWF696_005159</name>
</gene>
<dbReference type="AlphaFoldDB" id="A0AAV9UZV8"/>
<dbReference type="PROSITE" id="PS50405">
    <property type="entry name" value="GST_CTER"/>
    <property type="match status" value="1"/>
</dbReference>
<feature type="domain" description="GST C-terminal" evidence="3">
    <location>
        <begin position="102"/>
        <end position="241"/>
    </location>
</feature>
<dbReference type="PROSITE" id="PS50404">
    <property type="entry name" value="GST_NTER"/>
    <property type="match status" value="1"/>
</dbReference>
<dbReference type="PANTHER" id="PTHR44051">
    <property type="entry name" value="GLUTATHIONE S-TRANSFERASE-RELATED"/>
    <property type="match status" value="1"/>
</dbReference>
<dbReference type="Proteomes" id="UP001375240">
    <property type="component" value="Unassembled WGS sequence"/>
</dbReference>
<evidence type="ECO:0000313" key="5">
    <source>
        <dbReference type="Proteomes" id="UP001375240"/>
    </source>
</evidence>
<sequence>MTETEAAARATSSSKPSITLIWLNDSRAQRIAWLLEEMGLDYELKVYKRTESHQAPDELKKYHPLGKAPIVVVDGQVVVESAFIVEYLIDHYHPQLKPAESDHKQYMQYRHLMHYTEGSLMPFMLLAYVCMMIRNTPVPFFIRPITGRVADGLSKSFVNPNLVSNYDWLESLLKDQPFFAGDELTGADIMLSFPIESAQERMGGFYSKERYPNLFSWVERIKARPAYKKAEEKVSAVEANL</sequence>
<protein>
    <recommendedName>
        <fullName evidence="6">Glutathione transferase</fullName>
    </recommendedName>
</protein>
<dbReference type="Gene3D" id="3.40.30.10">
    <property type="entry name" value="Glutaredoxin"/>
    <property type="match status" value="1"/>
</dbReference>
<dbReference type="PANTHER" id="PTHR44051:SF9">
    <property type="entry name" value="GLUTATHIONE S-TRANSFERASE 1"/>
    <property type="match status" value="1"/>
</dbReference>
<dbReference type="SUPFAM" id="SSF52833">
    <property type="entry name" value="Thioredoxin-like"/>
    <property type="match status" value="1"/>
</dbReference>
<dbReference type="InterPro" id="IPR040079">
    <property type="entry name" value="Glutathione_S-Trfase"/>
</dbReference>
<evidence type="ECO:0000256" key="1">
    <source>
        <dbReference type="ARBA" id="ARBA00007409"/>
    </source>
</evidence>
<feature type="domain" description="GST N-terminal" evidence="2">
    <location>
        <begin position="15"/>
        <end position="96"/>
    </location>
</feature>
<reference evidence="4 5" key="1">
    <citation type="submission" date="2019-10" db="EMBL/GenBank/DDBJ databases">
        <authorList>
            <person name="Palmer J.M."/>
        </authorList>
    </citation>
    <scope>NUCLEOTIDE SEQUENCE [LARGE SCALE GENOMIC DNA]</scope>
    <source>
        <strain evidence="4 5">TWF696</strain>
    </source>
</reference>
<name>A0AAV9UZV8_9PEZI</name>
<dbReference type="SFLD" id="SFLDS00019">
    <property type="entry name" value="Glutathione_Transferase_(cytos"/>
    <property type="match status" value="1"/>
</dbReference>
<proteinExistence type="inferred from homology"/>
<keyword evidence="5" id="KW-1185">Reference proteome</keyword>
<evidence type="ECO:0008006" key="6">
    <source>
        <dbReference type="Google" id="ProtNLM"/>
    </source>
</evidence>
<evidence type="ECO:0000313" key="4">
    <source>
        <dbReference type="EMBL" id="KAK6353171.1"/>
    </source>
</evidence>
<dbReference type="InterPro" id="IPR036282">
    <property type="entry name" value="Glutathione-S-Trfase_C_sf"/>
</dbReference>
<dbReference type="SUPFAM" id="SSF47616">
    <property type="entry name" value="GST C-terminal domain-like"/>
    <property type="match status" value="1"/>
</dbReference>
<dbReference type="CDD" id="cd03046">
    <property type="entry name" value="GST_N_GTT1_like"/>
    <property type="match status" value="1"/>
</dbReference>
<organism evidence="4 5">
    <name type="scientific">Orbilia brochopaga</name>
    <dbReference type="NCBI Taxonomy" id="3140254"/>
    <lineage>
        <taxon>Eukaryota</taxon>
        <taxon>Fungi</taxon>
        <taxon>Dikarya</taxon>
        <taxon>Ascomycota</taxon>
        <taxon>Pezizomycotina</taxon>
        <taxon>Orbiliomycetes</taxon>
        <taxon>Orbiliales</taxon>
        <taxon>Orbiliaceae</taxon>
        <taxon>Orbilia</taxon>
    </lineage>
</organism>
<dbReference type="InterPro" id="IPR004045">
    <property type="entry name" value="Glutathione_S-Trfase_N"/>
</dbReference>
<dbReference type="CDD" id="cd03189">
    <property type="entry name" value="GST_C_GTT1_like"/>
    <property type="match status" value="1"/>
</dbReference>
<dbReference type="EMBL" id="JAVHNQ010000003">
    <property type="protein sequence ID" value="KAK6353171.1"/>
    <property type="molecule type" value="Genomic_DNA"/>
</dbReference>
<dbReference type="Gene3D" id="1.20.1050.10">
    <property type="match status" value="1"/>
</dbReference>
<evidence type="ECO:0000259" key="2">
    <source>
        <dbReference type="PROSITE" id="PS50404"/>
    </source>
</evidence>